<reference evidence="2 3" key="1">
    <citation type="submission" date="2013-09" db="EMBL/GenBank/DDBJ databases">
        <authorList>
            <person name="Zeng Z."/>
            <person name="Chen C."/>
        </authorList>
    </citation>
    <scope>NUCLEOTIDE SEQUENCE [LARGE SCALE GENOMIC DNA]</scope>
    <source>
        <strain evidence="2 3">GH29-5</strain>
    </source>
</reference>
<dbReference type="RefSeq" id="WP_026979981.1">
    <property type="nucleotide sequence ID" value="NZ_AUCZ01000007.1"/>
</dbReference>
<dbReference type="Gene3D" id="2.40.160.60">
    <property type="entry name" value="Outer membrane protein transport protein (OMPP1/FadL/TodX)"/>
    <property type="match status" value="1"/>
</dbReference>
<evidence type="ECO:0000313" key="2">
    <source>
        <dbReference type="EMBL" id="KGO90526.1"/>
    </source>
</evidence>
<dbReference type="STRING" id="1121899.GCA_000430025_01516"/>
<name>A0A0A2MFY6_9FLAO</name>
<keyword evidence="1" id="KW-0732">Signal</keyword>
<protein>
    <submittedName>
        <fullName evidence="2">Membrane protein</fullName>
    </submittedName>
</protein>
<sequence>MIKKIILGISILFSTTIFAQEGTASPYSFYGIGDVKFKGTVENRSMGGLGVMADSVRVNLQNPASYSFLRFTSLSVGGSNNRVDFETNEQTEKAQRTSLDYLVIGLPMGKLGVSFGLMPFSNVGYKIAKDSNESDPRSQIYRGEGGLNRVFLGAAYNVTKKFSIGADFQYNFGRVKKEAIVFYPDVLLGSRAKNETRYSGFSTTLGAIYQTKIADKWDWQSSLTFSPESKLMSDNSRNIAVVFYNQQGTEIAQDQQDVPVEDFKVRMPAKFSIGSSFGSKRKWMFGAELTLQGKNEVTWGEETGVTTASATKLSVGGYFIPKYNSYSGYFKRVTYRAGYKYENTGLVVNNKNIVDHTGTLGFGFPVGTTISSLNLGLEYGKRGTKAKGLIEENYFGISLGLTFSDRWFVKTKYD</sequence>
<dbReference type="SUPFAM" id="SSF56935">
    <property type="entry name" value="Porins"/>
    <property type="match status" value="1"/>
</dbReference>
<accession>A0A0A2MFY6</accession>
<dbReference type="Proteomes" id="UP000030121">
    <property type="component" value="Unassembled WGS sequence"/>
</dbReference>
<dbReference type="eggNOG" id="COG2067">
    <property type="taxonomic scope" value="Bacteria"/>
</dbReference>
<proteinExistence type="predicted"/>
<evidence type="ECO:0000313" key="3">
    <source>
        <dbReference type="Proteomes" id="UP000030121"/>
    </source>
</evidence>
<gene>
    <name evidence="2" type="ORF">Q764_02985</name>
</gene>
<dbReference type="OrthoDB" id="1491239at2"/>
<feature type="chain" id="PRO_5002003291" evidence="1">
    <location>
        <begin position="20"/>
        <end position="414"/>
    </location>
</feature>
<organism evidence="2 3">
    <name type="scientific">Flavobacterium suncheonense GH29-5 = DSM 17707</name>
    <dbReference type="NCBI Taxonomy" id="1121899"/>
    <lineage>
        <taxon>Bacteria</taxon>
        <taxon>Pseudomonadati</taxon>
        <taxon>Bacteroidota</taxon>
        <taxon>Flavobacteriia</taxon>
        <taxon>Flavobacteriales</taxon>
        <taxon>Flavobacteriaceae</taxon>
        <taxon>Flavobacterium</taxon>
    </lineage>
</organism>
<comment type="caution">
    <text evidence="2">The sequence shown here is derived from an EMBL/GenBank/DDBJ whole genome shotgun (WGS) entry which is preliminary data.</text>
</comment>
<evidence type="ECO:0000256" key="1">
    <source>
        <dbReference type="SAM" id="SignalP"/>
    </source>
</evidence>
<keyword evidence="3" id="KW-1185">Reference proteome</keyword>
<feature type="signal peptide" evidence="1">
    <location>
        <begin position="1"/>
        <end position="19"/>
    </location>
</feature>
<dbReference type="EMBL" id="JRLW01000002">
    <property type="protein sequence ID" value="KGO90526.1"/>
    <property type="molecule type" value="Genomic_DNA"/>
</dbReference>
<dbReference type="AlphaFoldDB" id="A0A0A2MFY6"/>